<sequence length="580" mass="66087">MYPKRLADAMATTEIFSSELFSQTREEKLWPRRLLHRPTMTSVEREGEHTYLGIEKPKYNILSYTWGRYANTSGVSLDIKNVGWDIPSIKPERFTVDEFERVIDIVANGKDFIWLDIACIDQKNYALKMDEIGRQAGIFLNADEAFIWLHGSTTNQLQEQFDQFFRLTARLEGEAEEIVDVGEGTLVAINWEPDRSSEPDIDEGPFIPHCMKDHKWVNDMQMATAQILDDKWFSSLWTLQEASLRPEASFVSKNAELVQRKSFADAALINFVLGLGEIERCLTNALYSDRSELDETLQPVLPLLKSLESVIQRTGLSGWENPGTIYGSAAYRECVEPLDRIYGVMQIFGFRLGASADPTRSYSLDDLEHQFAVQINAVSPIMGQLFVHTKQQDLGNGWRVSQSAEQTPSLRSMSLMTQTLSTIQMNDTERPVFTGFACQFHRIAQMWKGAQTKNEGLNYWSVDGAIHLISLDENEYWMSRIPENLRHIQSERFEVNQALSELILEQCEEELEVLLLGKLVDPEYEDEGSPTTPGSVGILARRVIMNGSEVWQRLGICVWAVDSDREDEPGLWKHVSYVLG</sequence>
<reference evidence="2" key="1">
    <citation type="journal article" date="2020" name="Stud. Mycol.">
        <title>101 Dothideomycetes genomes: a test case for predicting lifestyles and emergence of pathogens.</title>
        <authorList>
            <person name="Haridas S."/>
            <person name="Albert R."/>
            <person name="Binder M."/>
            <person name="Bloem J."/>
            <person name="Labutti K."/>
            <person name="Salamov A."/>
            <person name="Andreopoulos B."/>
            <person name="Baker S."/>
            <person name="Barry K."/>
            <person name="Bills G."/>
            <person name="Bluhm B."/>
            <person name="Cannon C."/>
            <person name="Castanera R."/>
            <person name="Culley D."/>
            <person name="Daum C."/>
            <person name="Ezra D."/>
            <person name="Gonzalez J."/>
            <person name="Henrissat B."/>
            <person name="Kuo A."/>
            <person name="Liang C."/>
            <person name="Lipzen A."/>
            <person name="Lutzoni F."/>
            <person name="Magnuson J."/>
            <person name="Mondo S."/>
            <person name="Nolan M."/>
            <person name="Ohm R."/>
            <person name="Pangilinan J."/>
            <person name="Park H.-J."/>
            <person name="Ramirez L."/>
            <person name="Alfaro M."/>
            <person name="Sun H."/>
            <person name="Tritt A."/>
            <person name="Yoshinaga Y."/>
            <person name="Zwiers L.-H."/>
            <person name="Turgeon B."/>
            <person name="Goodwin S."/>
            <person name="Spatafora J."/>
            <person name="Crous P."/>
            <person name="Grigoriev I."/>
        </authorList>
    </citation>
    <scope>NUCLEOTIDE SEQUENCE</scope>
    <source>
        <strain evidence="2">CBS 125425</strain>
    </source>
</reference>
<name>A0A9P4QJ25_9PLEO</name>
<keyword evidence="3" id="KW-1185">Reference proteome</keyword>
<gene>
    <name evidence="2" type="ORF">EJ04DRAFT_595242</name>
</gene>
<dbReference type="AlphaFoldDB" id="A0A9P4QJ25"/>
<dbReference type="EMBL" id="ML996336">
    <property type="protein sequence ID" value="KAF2727374.1"/>
    <property type="molecule type" value="Genomic_DNA"/>
</dbReference>
<proteinExistence type="predicted"/>
<evidence type="ECO:0000259" key="1">
    <source>
        <dbReference type="Pfam" id="PF06985"/>
    </source>
</evidence>
<comment type="caution">
    <text evidence="2">The sequence shown here is derived from an EMBL/GenBank/DDBJ whole genome shotgun (WGS) entry which is preliminary data.</text>
</comment>
<dbReference type="OrthoDB" id="2157530at2759"/>
<dbReference type="Proteomes" id="UP000799444">
    <property type="component" value="Unassembled WGS sequence"/>
</dbReference>
<dbReference type="InterPro" id="IPR010730">
    <property type="entry name" value="HET"/>
</dbReference>
<evidence type="ECO:0000313" key="3">
    <source>
        <dbReference type="Proteomes" id="UP000799444"/>
    </source>
</evidence>
<organism evidence="2 3">
    <name type="scientific">Polyplosphaeria fusca</name>
    <dbReference type="NCBI Taxonomy" id="682080"/>
    <lineage>
        <taxon>Eukaryota</taxon>
        <taxon>Fungi</taxon>
        <taxon>Dikarya</taxon>
        <taxon>Ascomycota</taxon>
        <taxon>Pezizomycotina</taxon>
        <taxon>Dothideomycetes</taxon>
        <taxon>Pleosporomycetidae</taxon>
        <taxon>Pleosporales</taxon>
        <taxon>Tetraplosphaeriaceae</taxon>
        <taxon>Polyplosphaeria</taxon>
    </lineage>
</organism>
<accession>A0A9P4QJ25</accession>
<feature type="domain" description="Heterokaryon incompatibility" evidence="1">
    <location>
        <begin position="59"/>
        <end position="241"/>
    </location>
</feature>
<dbReference type="PANTHER" id="PTHR24148:SF64">
    <property type="entry name" value="HETEROKARYON INCOMPATIBILITY DOMAIN-CONTAINING PROTEIN"/>
    <property type="match status" value="1"/>
</dbReference>
<dbReference type="Pfam" id="PF06985">
    <property type="entry name" value="HET"/>
    <property type="match status" value="1"/>
</dbReference>
<evidence type="ECO:0000313" key="2">
    <source>
        <dbReference type="EMBL" id="KAF2727374.1"/>
    </source>
</evidence>
<protein>
    <recommendedName>
        <fullName evidence="1">Heterokaryon incompatibility domain-containing protein</fullName>
    </recommendedName>
</protein>
<dbReference type="InterPro" id="IPR052895">
    <property type="entry name" value="HetReg/Transcr_Mod"/>
</dbReference>
<dbReference type="PANTHER" id="PTHR24148">
    <property type="entry name" value="ANKYRIN REPEAT DOMAIN-CONTAINING PROTEIN 39 HOMOLOG-RELATED"/>
    <property type="match status" value="1"/>
</dbReference>